<evidence type="ECO:0000256" key="1">
    <source>
        <dbReference type="ARBA" id="ARBA00022734"/>
    </source>
</evidence>
<evidence type="ECO:0000256" key="2">
    <source>
        <dbReference type="RuleBase" id="RU102079"/>
    </source>
</evidence>
<dbReference type="SUPFAM" id="SSF49899">
    <property type="entry name" value="Concanavalin A-like lectins/glucanases"/>
    <property type="match status" value="1"/>
</dbReference>
<dbReference type="PANTHER" id="PTHR11346">
    <property type="entry name" value="GALECTIN"/>
    <property type="match status" value="1"/>
</dbReference>
<dbReference type="InterPro" id="IPR013320">
    <property type="entry name" value="ConA-like_dom_sf"/>
</dbReference>
<dbReference type="InterPro" id="IPR044156">
    <property type="entry name" value="Galectin-like"/>
</dbReference>
<comment type="caution">
    <text evidence="4">The sequence shown here is derived from an EMBL/GenBank/DDBJ whole genome shotgun (WGS) entry which is preliminary data.</text>
</comment>
<dbReference type="AlphaFoldDB" id="A0A2T7P4R9"/>
<dbReference type="Gene3D" id="2.60.120.200">
    <property type="match status" value="1"/>
</dbReference>
<dbReference type="Pfam" id="PF00337">
    <property type="entry name" value="Gal-bind_lectin"/>
    <property type="match status" value="1"/>
</dbReference>
<dbReference type="Proteomes" id="UP000245119">
    <property type="component" value="Linkage Group LG6"/>
</dbReference>
<evidence type="ECO:0000313" key="4">
    <source>
        <dbReference type="EMBL" id="PVD28425.1"/>
    </source>
</evidence>
<gene>
    <name evidence="4" type="ORF">C0Q70_11012</name>
</gene>
<evidence type="ECO:0000313" key="5">
    <source>
        <dbReference type="Proteomes" id="UP000245119"/>
    </source>
</evidence>
<keyword evidence="5" id="KW-1185">Reference proteome</keyword>
<sequence length="157" mass="17515">MSYVPLPLYPVCLQKASYNYRFPEGGLNDGQRILISGVVQDKASSFAIQYMNGNTAGTAVTARVEVRLKTSGDSDVGESVACSSRRNGRWSEEMVSASPFSFQQKKTFSLEIRRIHSRFFEVWIGGHLIGELENEFDDCSDSLHIDGDVIVSKIQRL</sequence>
<feature type="domain" description="Galectin" evidence="3">
    <location>
        <begin position="19"/>
        <end position="157"/>
    </location>
</feature>
<proteinExistence type="predicted"/>
<dbReference type="InterPro" id="IPR001079">
    <property type="entry name" value="Galectin_CRD"/>
</dbReference>
<evidence type="ECO:0000259" key="3">
    <source>
        <dbReference type="PROSITE" id="PS51304"/>
    </source>
</evidence>
<dbReference type="PANTHER" id="PTHR11346:SF174">
    <property type="entry name" value="GALAPTIN LEC-8-RELATED"/>
    <property type="match status" value="1"/>
</dbReference>
<accession>A0A2T7P4R9</accession>
<dbReference type="EMBL" id="PZQS01000006">
    <property type="protein sequence ID" value="PVD28425.1"/>
    <property type="molecule type" value="Genomic_DNA"/>
</dbReference>
<protein>
    <recommendedName>
        <fullName evidence="2">Galectin</fullName>
    </recommendedName>
</protein>
<reference evidence="4 5" key="1">
    <citation type="submission" date="2018-04" db="EMBL/GenBank/DDBJ databases">
        <title>The genome of golden apple snail Pomacea canaliculata provides insight into stress tolerance and invasive adaptation.</title>
        <authorList>
            <person name="Liu C."/>
            <person name="Liu B."/>
            <person name="Ren Y."/>
            <person name="Zhang Y."/>
            <person name="Wang H."/>
            <person name="Li S."/>
            <person name="Jiang F."/>
            <person name="Yin L."/>
            <person name="Zhang G."/>
            <person name="Qian W."/>
            <person name="Fan W."/>
        </authorList>
    </citation>
    <scope>NUCLEOTIDE SEQUENCE [LARGE SCALE GENOMIC DNA]</scope>
    <source>
        <strain evidence="4">SZHN2017</strain>
        <tissue evidence="4">Muscle</tissue>
    </source>
</reference>
<dbReference type="OrthoDB" id="8443340at2759"/>
<keyword evidence="1 2" id="KW-0430">Lectin</keyword>
<dbReference type="SMART" id="SM00276">
    <property type="entry name" value="GLECT"/>
    <property type="match status" value="1"/>
</dbReference>
<dbReference type="GO" id="GO:0030246">
    <property type="term" value="F:carbohydrate binding"/>
    <property type="evidence" value="ECO:0007669"/>
    <property type="project" value="UniProtKB-UniRule"/>
</dbReference>
<dbReference type="PROSITE" id="PS51304">
    <property type="entry name" value="GALECTIN"/>
    <property type="match status" value="1"/>
</dbReference>
<organism evidence="4 5">
    <name type="scientific">Pomacea canaliculata</name>
    <name type="common">Golden apple snail</name>
    <dbReference type="NCBI Taxonomy" id="400727"/>
    <lineage>
        <taxon>Eukaryota</taxon>
        <taxon>Metazoa</taxon>
        <taxon>Spiralia</taxon>
        <taxon>Lophotrochozoa</taxon>
        <taxon>Mollusca</taxon>
        <taxon>Gastropoda</taxon>
        <taxon>Caenogastropoda</taxon>
        <taxon>Architaenioglossa</taxon>
        <taxon>Ampullarioidea</taxon>
        <taxon>Ampullariidae</taxon>
        <taxon>Pomacea</taxon>
    </lineage>
</organism>
<name>A0A2T7P4R9_POMCA</name>
<dbReference type="SMART" id="SM00908">
    <property type="entry name" value="Gal-bind_lectin"/>
    <property type="match status" value="1"/>
</dbReference>
<dbReference type="GO" id="GO:0016936">
    <property type="term" value="F:galactoside binding"/>
    <property type="evidence" value="ECO:0007669"/>
    <property type="project" value="TreeGrafter"/>
</dbReference>